<keyword evidence="1" id="KW-0732">Signal</keyword>
<evidence type="ECO:0000313" key="3">
    <source>
        <dbReference type="Proteomes" id="UP001304300"/>
    </source>
</evidence>
<sequence length="421" mass="47287">MLRMVSTWLFLLFWCCDLNAAAEKLSHQAYIWQRNWSPQLISAIHASATVMDGFTVLVAEITPSAGGAKVVRVPVQYDVLQSTGLPITLAIRVGNYSGPFDSNQQTTQCLLAEVKAAIASARADGIKPTAIEIDFDCATSKLEGYVEWLSQMHNILGDVSLSITTLPTWMNRPKAFRELVHATDHFVLQVHSIKKPESIGDDVALCEPEQTLDWASEAAKYGIPFRVALPTYAYRLGYNQHGQLAEVSGENASPLQNPDWQYRIIRAEPETIANLVKAFKERQPQHFEGIIWYRLPIAHERLNWDPITWRTVIAGQTDASHWKAQAVFKKDGAIEIQIEQTGLLAAPPPKQVILNWENANSLVWDGQRNFDVKATLDHGLIWQWPDKMEAPLLPQGTQWTIGWLRLDNIPKLQISVIPNAN</sequence>
<name>A0AAQ3L4R3_9BACT</name>
<evidence type="ECO:0000313" key="2">
    <source>
        <dbReference type="EMBL" id="WOO39329.1"/>
    </source>
</evidence>
<dbReference type="KEGG" id="puo:RZN69_11955"/>
<dbReference type="AlphaFoldDB" id="A0AAQ3L4R3"/>
<reference evidence="2 3" key="1">
    <citation type="submission" date="2023-10" db="EMBL/GenBank/DDBJ databases">
        <title>Rubellicoccus peritrichatus gen. nov., sp. nov., isolated from an algae of coral reef tank.</title>
        <authorList>
            <person name="Luo J."/>
        </authorList>
    </citation>
    <scope>NUCLEOTIDE SEQUENCE [LARGE SCALE GENOMIC DNA]</scope>
    <source>
        <strain evidence="2 3">CR14</strain>
    </source>
</reference>
<feature type="signal peptide" evidence="1">
    <location>
        <begin position="1"/>
        <end position="20"/>
    </location>
</feature>
<organism evidence="2 3">
    <name type="scientific">Rubellicoccus peritrichatus</name>
    <dbReference type="NCBI Taxonomy" id="3080537"/>
    <lineage>
        <taxon>Bacteria</taxon>
        <taxon>Pseudomonadati</taxon>
        <taxon>Verrucomicrobiota</taxon>
        <taxon>Opitutia</taxon>
        <taxon>Puniceicoccales</taxon>
        <taxon>Cerasicoccaceae</taxon>
        <taxon>Rubellicoccus</taxon>
    </lineage>
</organism>
<proteinExistence type="predicted"/>
<feature type="chain" id="PRO_5042912379" evidence="1">
    <location>
        <begin position="21"/>
        <end position="421"/>
    </location>
</feature>
<protein>
    <submittedName>
        <fullName evidence="2">DUF3142 domain-containing protein</fullName>
    </submittedName>
</protein>
<dbReference type="EMBL" id="CP136920">
    <property type="protein sequence ID" value="WOO39329.1"/>
    <property type="molecule type" value="Genomic_DNA"/>
</dbReference>
<accession>A0AAQ3L4R3</accession>
<dbReference type="Pfam" id="PF11340">
    <property type="entry name" value="DUF3142"/>
    <property type="match status" value="1"/>
</dbReference>
<dbReference type="InterPro" id="IPR021488">
    <property type="entry name" value="DUF3142"/>
</dbReference>
<dbReference type="Proteomes" id="UP001304300">
    <property type="component" value="Chromosome"/>
</dbReference>
<keyword evidence="3" id="KW-1185">Reference proteome</keyword>
<dbReference type="RefSeq" id="WP_317831186.1">
    <property type="nucleotide sequence ID" value="NZ_CP136920.1"/>
</dbReference>
<evidence type="ECO:0000256" key="1">
    <source>
        <dbReference type="SAM" id="SignalP"/>
    </source>
</evidence>
<gene>
    <name evidence="2" type="ORF">RZN69_11955</name>
</gene>